<protein>
    <submittedName>
        <fullName evidence="1">Uncharacterized protein</fullName>
    </submittedName>
</protein>
<evidence type="ECO:0000313" key="1">
    <source>
        <dbReference type="EMBL" id="HEB48636.1"/>
    </source>
</evidence>
<organism evidence="1">
    <name type="scientific">Thermofilum pendens</name>
    <dbReference type="NCBI Taxonomy" id="2269"/>
    <lineage>
        <taxon>Archaea</taxon>
        <taxon>Thermoproteota</taxon>
        <taxon>Thermoprotei</taxon>
        <taxon>Thermofilales</taxon>
        <taxon>Thermofilaceae</taxon>
        <taxon>Thermofilum</taxon>
    </lineage>
</organism>
<dbReference type="EMBL" id="DSKP01000083">
    <property type="protein sequence ID" value="HEB48636.1"/>
    <property type="molecule type" value="Genomic_DNA"/>
</dbReference>
<sequence length="92" mass="10612">MVSYEEAERILKWAREKGAVIEVYFKETSHRLRIDTMYRALDASGNVVPWTRAFGSLKPADVLNSFSVRRVVVRLKDTVEELGSLKELLTRI</sequence>
<reference evidence="1" key="1">
    <citation type="journal article" date="2020" name="mSystems">
        <title>Genome- and Community-Level Interaction Insights into Carbon Utilization and Element Cycling Functions of Hydrothermarchaeota in Hydrothermal Sediment.</title>
        <authorList>
            <person name="Zhou Z."/>
            <person name="Liu Y."/>
            <person name="Xu W."/>
            <person name="Pan J."/>
            <person name="Luo Z.H."/>
            <person name="Li M."/>
        </authorList>
    </citation>
    <scope>NUCLEOTIDE SEQUENCE [LARGE SCALE GENOMIC DNA]</scope>
    <source>
        <strain evidence="1">SpSt-25</strain>
    </source>
</reference>
<proteinExistence type="predicted"/>
<name>A0A7C1SMW5_THEPE</name>
<dbReference type="AlphaFoldDB" id="A0A7C1SMW5"/>
<comment type="caution">
    <text evidence="1">The sequence shown here is derived from an EMBL/GenBank/DDBJ whole genome shotgun (WGS) entry which is preliminary data.</text>
</comment>
<gene>
    <name evidence="1" type="ORF">ENP77_02425</name>
</gene>
<accession>A0A7C1SMW5</accession>